<evidence type="ECO:0000256" key="2">
    <source>
        <dbReference type="ARBA" id="ARBA00023125"/>
    </source>
</evidence>
<dbReference type="SUPFAM" id="SSF48498">
    <property type="entry name" value="Tetracyclin repressor-like, C-terminal domain"/>
    <property type="match status" value="1"/>
</dbReference>
<dbReference type="GO" id="GO:0003700">
    <property type="term" value="F:DNA-binding transcription factor activity"/>
    <property type="evidence" value="ECO:0007669"/>
    <property type="project" value="TreeGrafter"/>
</dbReference>
<dbReference type="Pfam" id="PF00440">
    <property type="entry name" value="TetR_N"/>
    <property type="match status" value="1"/>
</dbReference>
<dbReference type="RefSeq" id="WP_090761288.1">
    <property type="nucleotide sequence ID" value="NZ_FNFB01000003.1"/>
</dbReference>
<evidence type="ECO:0000256" key="3">
    <source>
        <dbReference type="ARBA" id="ARBA00023163"/>
    </source>
</evidence>
<dbReference type="PANTHER" id="PTHR30055">
    <property type="entry name" value="HTH-TYPE TRANSCRIPTIONAL REGULATOR RUTR"/>
    <property type="match status" value="1"/>
</dbReference>
<dbReference type="SUPFAM" id="SSF46689">
    <property type="entry name" value="Homeodomain-like"/>
    <property type="match status" value="1"/>
</dbReference>
<proteinExistence type="predicted"/>
<evidence type="ECO:0000256" key="1">
    <source>
        <dbReference type="ARBA" id="ARBA00023015"/>
    </source>
</evidence>
<keyword evidence="2 4" id="KW-0238">DNA-binding</keyword>
<keyword evidence="1" id="KW-0805">Transcription regulation</keyword>
<reference evidence="6 7" key="1">
    <citation type="submission" date="2016-10" db="EMBL/GenBank/DDBJ databases">
        <authorList>
            <person name="de Groot N.N."/>
        </authorList>
    </citation>
    <scope>NUCLEOTIDE SEQUENCE [LARGE SCALE GENOMIC DNA]</scope>
    <source>
        <strain evidence="6 7">CGMCC 4.5681</strain>
    </source>
</reference>
<dbReference type="InterPro" id="IPR001647">
    <property type="entry name" value="HTH_TetR"/>
</dbReference>
<evidence type="ECO:0000256" key="4">
    <source>
        <dbReference type="PROSITE-ProRule" id="PRU00335"/>
    </source>
</evidence>
<dbReference type="InterPro" id="IPR009057">
    <property type="entry name" value="Homeodomain-like_sf"/>
</dbReference>
<gene>
    <name evidence="6" type="ORF">SAMN05421874_103250</name>
</gene>
<dbReference type="OrthoDB" id="3869819at2"/>
<evidence type="ECO:0000259" key="5">
    <source>
        <dbReference type="PROSITE" id="PS50977"/>
    </source>
</evidence>
<dbReference type="AlphaFoldDB" id="A0A1G8WPF7"/>
<evidence type="ECO:0000313" key="7">
    <source>
        <dbReference type="Proteomes" id="UP000198683"/>
    </source>
</evidence>
<dbReference type="STRING" id="683260.SAMN05421874_103250"/>
<sequence>MTTTATRQPAAARRADGDPAAAILEAGARLLSADPAANVADIARAAGVDEGVLHGRFPSREALVAAVLDRTVRMTDEALADEAIDAAPAPEAMAGLLRSSWEVLDRHRRLLPSADRFLASDLVRERHERPLRRVEQLLARGRRDGDFRTDLPLPWLVTVFFSIIHSAAQDREAGRLTTDEAERVLVTTTLSLLSHPAPAAVSTH</sequence>
<dbReference type="PANTHER" id="PTHR30055:SF234">
    <property type="entry name" value="HTH-TYPE TRANSCRIPTIONAL REGULATOR BETI"/>
    <property type="match status" value="1"/>
</dbReference>
<evidence type="ECO:0000313" key="6">
    <source>
        <dbReference type="EMBL" id="SDJ80061.1"/>
    </source>
</evidence>
<keyword evidence="7" id="KW-1185">Reference proteome</keyword>
<keyword evidence="3" id="KW-0804">Transcription</keyword>
<dbReference type="Proteomes" id="UP000198683">
    <property type="component" value="Unassembled WGS sequence"/>
</dbReference>
<dbReference type="GO" id="GO:0000976">
    <property type="term" value="F:transcription cis-regulatory region binding"/>
    <property type="evidence" value="ECO:0007669"/>
    <property type="project" value="TreeGrafter"/>
</dbReference>
<organism evidence="6 7">
    <name type="scientific">Nonomuraea maritima</name>
    <dbReference type="NCBI Taxonomy" id="683260"/>
    <lineage>
        <taxon>Bacteria</taxon>
        <taxon>Bacillati</taxon>
        <taxon>Actinomycetota</taxon>
        <taxon>Actinomycetes</taxon>
        <taxon>Streptosporangiales</taxon>
        <taxon>Streptosporangiaceae</taxon>
        <taxon>Nonomuraea</taxon>
    </lineage>
</organism>
<protein>
    <submittedName>
        <fullName evidence="6">Regulatory protein, tetR family</fullName>
    </submittedName>
</protein>
<accession>A0A1G8WPF7</accession>
<dbReference type="InterPro" id="IPR036271">
    <property type="entry name" value="Tet_transcr_reg_TetR-rel_C_sf"/>
</dbReference>
<feature type="domain" description="HTH tetR-type" evidence="5">
    <location>
        <begin position="17"/>
        <end position="75"/>
    </location>
</feature>
<name>A0A1G8WPF7_9ACTN</name>
<dbReference type="EMBL" id="FNFB01000003">
    <property type="protein sequence ID" value="SDJ80061.1"/>
    <property type="molecule type" value="Genomic_DNA"/>
</dbReference>
<feature type="DNA-binding region" description="H-T-H motif" evidence="4">
    <location>
        <begin position="38"/>
        <end position="57"/>
    </location>
</feature>
<dbReference type="Gene3D" id="1.10.357.10">
    <property type="entry name" value="Tetracycline Repressor, domain 2"/>
    <property type="match status" value="1"/>
</dbReference>
<dbReference type="PROSITE" id="PS50977">
    <property type="entry name" value="HTH_TETR_2"/>
    <property type="match status" value="1"/>
</dbReference>
<dbReference type="InterPro" id="IPR050109">
    <property type="entry name" value="HTH-type_TetR-like_transc_reg"/>
</dbReference>